<dbReference type="AlphaFoldDB" id="A0A645C246"/>
<protein>
    <submittedName>
        <fullName evidence="1">Uncharacterized protein</fullName>
    </submittedName>
</protein>
<name>A0A645C246_9ZZZZ</name>
<reference evidence="1" key="1">
    <citation type="submission" date="2019-08" db="EMBL/GenBank/DDBJ databases">
        <authorList>
            <person name="Kucharzyk K."/>
            <person name="Murdoch R.W."/>
            <person name="Higgins S."/>
            <person name="Loffler F."/>
        </authorList>
    </citation>
    <scope>NUCLEOTIDE SEQUENCE</scope>
</reference>
<comment type="caution">
    <text evidence="1">The sequence shown here is derived from an EMBL/GenBank/DDBJ whole genome shotgun (WGS) entry which is preliminary data.</text>
</comment>
<accession>A0A645C246</accession>
<proteinExistence type="predicted"/>
<gene>
    <name evidence="1" type="ORF">SDC9_118261</name>
</gene>
<dbReference type="EMBL" id="VSSQ01024015">
    <property type="protein sequence ID" value="MPM71297.1"/>
    <property type="molecule type" value="Genomic_DNA"/>
</dbReference>
<evidence type="ECO:0000313" key="1">
    <source>
        <dbReference type="EMBL" id="MPM71297.1"/>
    </source>
</evidence>
<organism evidence="1">
    <name type="scientific">bioreactor metagenome</name>
    <dbReference type="NCBI Taxonomy" id="1076179"/>
    <lineage>
        <taxon>unclassified sequences</taxon>
        <taxon>metagenomes</taxon>
        <taxon>ecological metagenomes</taxon>
    </lineage>
</organism>
<sequence>MLEFIRVLEHNDGLQVDFDEGLWNATVEAVTVQADENMVFRWRNGAETSIVL</sequence>